<sequence>KLQHLAPEQGLKEGKIGLLRVSETFDNSRVTVMGNSHSIKFQYIRLLKQLLRSSGVKVKPKSFDKLFALRTFLHLLPLCLRQERIFRIPMIKGLFLMMIKIGRRLPRLLLGEKKKTPPLTWGQIKKFTDTAKNLVISQGKPLTSTNLSVAMLTMLSAQIDYRIGSIGLDAKEKWLGFLLILLRKASLIKALLAPPKKKGV</sequence>
<name>A0A4U1EZH0_MONMO</name>
<dbReference type="Proteomes" id="UP000308365">
    <property type="component" value="Unassembled WGS sequence"/>
</dbReference>
<gene>
    <name evidence="1" type="ORF">EI555_002138</name>
</gene>
<organism evidence="1 2">
    <name type="scientific">Monodon monoceros</name>
    <name type="common">Narwhal</name>
    <name type="synonym">Ceratodon monodon</name>
    <dbReference type="NCBI Taxonomy" id="40151"/>
    <lineage>
        <taxon>Eukaryota</taxon>
        <taxon>Metazoa</taxon>
        <taxon>Chordata</taxon>
        <taxon>Craniata</taxon>
        <taxon>Vertebrata</taxon>
        <taxon>Euteleostomi</taxon>
        <taxon>Mammalia</taxon>
        <taxon>Eutheria</taxon>
        <taxon>Laurasiatheria</taxon>
        <taxon>Artiodactyla</taxon>
        <taxon>Whippomorpha</taxon>
        <taxon>Cetacea</taxon>
        <taxon>Odontoceti</taxon>
        <taxon>Monodontidae</taxon>
        <taxon>Monodon</taxon>
    </lineage>
</organism>
<dbReference type="EMBL" id="RWIC01000595">
    <property type="protein sequence ID" value="TKC41927.1"/>
    <property type="molecule type" value="Genomic_DNA"/>
</dbReference>
<reference evidence="2" key="1">
    <citation type="journal article" date="2019" name="IScience">
        <title>Narwhal Genome Reveals Long-Term Low Genetic Diversity despite Current Large Abundance Size.</title>
        <authorList>
            <person name="Westbury M.V."/>
            <person name="Petersen B."/>
            <person name="Garde E."/>
            <person name="Heide-Jorgensen M.P."/>
            <person name="Lorenzen E.D."/>
        </authorList>
    </citation>
    <scope>NUCLEOTIDE SEQUENCE [LARGE SCALE GENOMIC DNA]</scope>
</reference>
<comment type="caution">
    <text evidence="1">The sequence shown here is derived from an EMBL/GenBank/DDBJ whole genome shotgun (WGS) entry which is preliminary data.</text>
</comment>
<protein>
    <submittedName>
        <fullName evidence="1">Uncharacterized protein</fullName>
    </submittedName>
</protein>
<accession>A0A4U1EZH0</accession>
<proteinExistence type="predicted"/>
<feature type="non-terminal residue" evidence="1">
    <location>
        <position position="1"/>
    </location>
</feature>
<evidence type="ECO:0000313" key="1">
    <source>
        <dbReference type="EMBL" id="TKC41927.1"/>
    </source>
</evidence>
<evidence type="ECO:0000313" key="2">
    <source>
        <dbReference type="Proteomes" id="UP000308365"/>
    </source>
</evidence>
<dbReference type="AlphaFoldDB" id="A0A4U1EZH0"/>